<dbReference type="PANTHER" id="PTHR34309:SF1">
    <property type="entry name" value="PROTEIN GLCG"/>
    <property type="match status" value="1"/>
</dbReference>
<organism evidence="1 2">
    <name type="scientific">Marinobacter nauticus</name>
    <name type="common">Marinobacter hydrocarbonoclasticus</name>
    <name type="synonym">Marinobacter aquaeolei</name>
    <dbReference type="NCBI Taxonomy" id="2743"/>
    <lineage>
        <taxon>Bacteria</taxon>
        <taxon>Pseudomonadati</taxon>
        <taxon>Pseudomonadota</taxon>
        <taxon>Gammaproteobacteria</taxon>
        <taxon>Pseudomonadales</taxon>
        <taxon>Marinobacteraceae</taxon>
        <taxon>Marinobacter</taxon>
    </lineage>
</organism>
<dbReference type="InterPro" id="IPR052517">
    <property type="entry name" value="GlcG_carb_metab_protein"/>
</dbReference>
<dbReference type="EMBL" id="MPKY01000004">
    <property type="protein sequence ID" value="OJS98387.1"/>
    <property type="molecule type" value="Genomic_DNA"/>
</dbReference>
<proteinExistence type="predicted"/>
<dbReference type="PANTHER" id="PTHR34309">
    <property type="entry name" value="SLR1406 PROTEIN"/>
    <property type="match status" value="1"/>
</dbReference>
<accession>A0A1M2USV5</accession>
<dbReference type="SUPFAM" id="SSF143744">
    <property type="entry name" value="GlcG-like"/>
    <property type="match status" value="1"/>
</dbReference>
<dbReference type="Gene3D" id="3.30.450.150">
    <property type="entry name" value="Haem-degrading domain"/>
    <property type="match status" value="1"/>
</dbReference>
<dbReference type="Proteomes" id="UP000183986">
    <property type="component" value="Unassembled WGS sequence"/>
</dbReference>
<sequence length="132" mass="13835">MQLVQAAVAKAEALDLKIAVSLASPSGEVVAFVKMHGALLVSVEMSEIKARSAAGLGIDAEVTEKMLDSFPLRVRDGLLRTKSVCLVRGGLPIFYKGALVGGMGVSGGTEEQDLECARESLCSVPDFSTRPI</sequence>
<dbReference type="Pfam" id="PF03928">
    <property type="entry name" value="HbpS-like"/>
    <property type="match status" value="1"/>
</dbReference>
<reference evidence="1" key="1">
    <citation type="submission" date="2016-11" db="EMBL/GenBank/DDBJ databases">
        <title>Draft Genome Sequence of Marinobacter hydrocarbonoclasticus strain STW2, a polyaromatic aromatic hydrocarbon degrading and denitrifying bacterium from rhizosphere of Seagrass Enhalus acodoides.</title>
        <authorList>
            <person name="Ling J."/>
            <person name="Dong J."/>
        </authorList>
    </citation>
    <scope>NUCLEOTIDE SEQUENCE [LARGE SCALE GENOMIC DNA]</scope>
    <source>
        <strain evidence="1">STW2</strain>
    </source>
</reference>
<evidence type="ECO:0000313" key="2">
    <source>
        <dbReference type="Proteomes" id="UP000183986"/>
    </source>
</evidence>
<evidence type="ECO:0000313" key="1">
    <source>
        <dbReference type="EMBL" id="OJS98387.1"/>
    </source>
</evidence>
<name>A0A1M2USV5_MARNT</name>
<dbReference type="AlphaFoldDB" id="A0A1M2USV5"/>
<dbReference type="InterPro" id="IPR038084">
    <property type="entry name" value="PduO/GlcC-like_sf"/>
</dbReference>
<evidence type="ECO:0008006" key="3">
    <source>
        <dbReference type="Google" id="ProtNLM"/>
    </source>
</evidence>
<comment type="caution">
    <text evidence="1">The sequence shown here is derived from an EMBL/GenBank/DDBJ whole genome shotgun (WGS) entry which is preliminary data.</text>
</comment>
<dbReference type="InterPro" id="IPR005624">
    <property type="entry name" value="PduO/GlcC-like"/>
</dbReference>
<gene>
    <name evidence="1" type="ORF">BEE62_17310</name>
</gene>
<keyword evidence="2" id="KW-1185">Reference proteome</keyword>
<protein>
    <recommendedName>
        <fullName evidence="3">Heme-binding protein</fullName>
    </recommendedName>
</protein>